<name>A0A378GFK2_9ENTR</name>
<organism evidence="2 3">
    <name type="scientific">Kluyvera ascorbata</name>
    <dbReference type="NCBI Taxonomy" id="51288"/>
    <lineage>
        <taxon>Bacteria</taxon>
        <taxon>Pseudomonadati</taxon>
        <taxon>Pseudomonadota</taxon>
        <taxon>Gammaproteobacteria</taxon>
        <taxon>Enterobacterales</taxon>
        <taxon>Enterobacteriaceae</taxon>
        <taxon>Kluyvera</taxon>
    </lineage>
</organism>
<dbReference type="GeneID" id="85160447"/>
<dbReference type="RefSeq" id="WP_051910718.1">
    <property type="nucleotide sequence ID" value="NZ_AP022665.1"/>
</dbReference>
<reference evidence="2 3" key="1">
    <citation type="submission" date="2018-10" db="EMBL/GenBank/DDBJ databases">
        <title>Horizontal transference of carbapenem resistance between Klebsiella pneumoniae and Kluyvera ascorbata during abdominal infection: a case report.</title>
        <authorList>
            <person name="Raro O.H.F."/>
            <person name="Lima-Morales D."/>
            <person name="Barth A.L."/>
            <person name="Paim T.G.S."/>
            <person name="Mott M.P."/>
            <person name="Riche C.V.W."/>
            <person name="Teixeira U.F."/>
            <person name="Waechter F."/>
            <person name="Dias C.A.G."/>
        </authorList>
    </citation>
    <scope>NUCLEOTIDE SEQUENCE [LARGE SCALE GENOMIC DNA]</scope>
    <source>
        <strain evidence="2 3">OT2</strain>
    </source>
</reference>
<evidence type="ECO:0000313" key="2">
    <source>
        <dbReference type="EMBL" id="ROU10932.1"/>
    </source>
</evidence>
<evidence type="ECO:0000313" key="4">
    <source>
        <dbReference type="Proteomes" id="UP001331691"/>
    </source>
</evidence>
<dbReference type="EMBL" id="JAZKKV010000001">
    <property type="protein sequence ID" value="MEE9656702.1"/>
    <property type="molecule type" value="Genomic_DNA"/>
</dbReference>
<evidence type="ECO:0000313" key="1">
    <source>
        <dbReference type="EMBL" id="MEE9656702.1"/>
    </source>
</evidence>
<dbReference type="Proteomes" id="UP001331691">
    <property type="component" value="Unassembled WGS sequence"/>
</dbReference>
<dbReference type="OrthoDB" id="6624446at2"/>
<keyword evidence="4" id="KW-1185">Reference proteome</keyword>
<sequence length="147" mass="16705">MKLVDVNQANISLSPQISDETLLQRNLQALRDEKSAEGRRISSPSVPLTAALVKMKWKNRREIYAYQVKEEIFGAALCEVMERYPHLRDKILAHTESCYQHVLSRETATLEISRGLADGDYRTSNVILKLDKEDEKPPVQPVISVAK</sequence>
<comment type="caution">
    <text evidence="2">The sequence shown here is derived from an EMBL/GenBank/DDBJ whole genome shotgun (WGS) entry which is preliminary data.</text>
</comment>
<gene>
    <name evidence="2" type="ORF">EB837_20250</name>
    <name evidence="1" type="ORF">V4836_21750</name>
</gene>
<reference evidence="1 4" key="2">
    <citation type="submission" date="2023-10" db="EMBL/GenBank/DDBJ databases">
        <title>Wastewater isolates of ESBL- and carbapenemase-producing Gram-negative bacteria from New Zealand.</title>
        <authorList>
            <person name="Straub C."/>
            <person name="Weaver L."/>
            <person name="Cornelius A."/>
            <person name="Mcgill E."/>
            <person name="Dyet K."/>
            <person name="White L."/>
            <person name="Pattis I."/>
        </authorList>
    </citation>
    <scope>NUCLEOTIDE SEQUENCE [LARGE SCALE GENOMIC DNA]</scope>
    <source>
        <strain evidence="1 4">ESBL09</strain>
    </source>
</reference>
<proteinExistence type="predicted"/>
<dbReference type="Proteomes" id="UP000268051">
    <property type="component" value="Unassembled WGS sequence"/>
</dbReference>
<protein>
    <submittedName>
        <fullName evidence="2">Cytoplasmic protein</fullName>
    </submittedName>
</protein>
<dbReference type="EMBL" id="RHFN01000027">
    <property type="protein sequence ID" value="ROU10932.1"/>
    <property type="molecule type" value="Genomic_DNA"/>
</dbReference>
<dbReference type="AlphaFoldDB" id="A0A378GFK2"/>
<evidence type="ECO:0000313" key="3">
    <source>
        <dbReference type="Proteomes" id="UP000268051"/>
    </source>
</evidence>
<accession>A0A378GFK2</accession>